<organism evidence="2 3">
    <name type="scientific">Mucilaginibacter litoreus</name>
    <dbReference type="NCBI Taxonomy" id="1048221"/>
    <lineage>
        <taxon>Bacteria</taxon>
        <taxon>Pseudomonadati</taxon>
        <taxon>Bacteroidota</taxon>
        <taxon>Sphingobacteriia</taxon>
        <taxon>Sphingobacteriales</taxon>
        <taxon>Sphingobacteriaceae</taxon>
        <taxon>Mucilaginibacter</taxon>
    </lineage>
</organism>
<comment type="caution">
    <text evidence="2">The sequence shown here is derived from an EMBL/GenBank/DDBJ whole genome shotgun (WGS) entry which is preliminary data.</text>
</comment>
<keyword evidence="3" id="KW-1185">Reference proteome</keyword>
<dbReference type="RefSeq" id="WP_377116685.1">
    <property type="nucleotide sequence ID" value="NZ_JBHTHZ010000013.1"/>
</dbReference>
<keyword evidence="1" id="KW-0732">Signal</keyword>
<accession>A0ABW3AWU5</accession>
<evidence type="ECO:0000313" key="2">
    <source>
        <dbReference type="EMBL" id="MFD0794864.1"/>
    </source>
</evidence>
<feature type="signal peptide" evidence="1">
    <location>
        <begin position="1"/>
        <end position="19"/>
    </location>
</feature>
<reference evidence="3" key="1">
    <citation type="journal article" date="2019" name="Int. J. Syst. Evol. Microbiol.">
        <title>The Global Catalogue of Microorganisms (GCM) 10K type strain sequencing project: providing services to taxonomists for standard genome sequencing and annotation.</title>
        <authorList>
            <consortium name="The Broad Institute Genomics Platform"/>
            <consortium name="The Broad Institute Genome Sequencing Center for Infectious Disease"/>
            <person name="Wu L."/>
            <person name="Ma J."/>
        </authorList>
    </citation>
    <scope>NUCLEOTIDE SEQUENCE [LARGE SCALE GENOMIC DNA]</scope>
    <source>
        <strain evidence="3">CCUG 61484</strain>
    </source>
</reference>
<sequence length="128" mass="13889">MKKILVAIICLASAATASAQKLHDNTLNNNKQNLLAPDFKIDSGKLSSTELNKYLKPDLTLIKNGTLIGNYNNQLLADQLNKAYKMPVAQLEGKSKMPVVKLKGNSKMPVAGYGLPLNKNKDSVVIIP</sequence>
<evidence type="ECO:0000256" key="1">
    <source>
        <dbReference type="SAM" id="SignalP"/>
    </source>
</evidence>
<feature type="chain" id="PRO_5046557982" evidence="1">
    <location>
        <begin position="20"/>
        <end position="128"/>
    </location>
</feature>
<dbReference type="EMBL" id="JBHTHZ010000013">
    <property type="protein sequence ID" value="MFD0794864.1"/>
    <property type="molecule type" value="Genomic_DNA"/>
</dbReference>
<proteinExistence type="predicted"/>
<gene>
    <name evidence="2" type="ORF">ACFQZX_14655</name>
</gene>
<name>A0ABW3AWU5_9SPHI</name>
<protein>
    <submittedName>
        <fullName evidence="2">Uncharacterized protein</fullName>
    </submittedName>
</protein>
<evidence type="ECO:0000313" key="3">
    <source>
        <dbReference type="Proteomes" id="UP001597010"/>
    </source>
</evidence>
<dbReference type="Proteomes" id="UP001597010">
    <property type="component" value="Unassembled WGS sequence"/>
</dbReference>